<gene>
    <name evidence="2" type="ORF">CBQ26_14310</name>
</gene>
<organism evidence="2 3">
    <name type="scientific">Deinococcus indicus</name>
    <dbReference type="NCBI Taxonomy" id="223556"/>
    <lineage>
        <taxon>Bacteria</taxon>
        <taxon>Thermotogati</taxon>
        <taxon>Deinococcota</taxon>
        <taxon>Deinococci</taxon>
        <taxon>Deinococcales</taxon>
        <taxon>Deinococcaceae</taxon>
        <taxon>Deinococcus</taxon>
    </lineage>
</organism>
<dbReference type="OrthoDB" id="71319at2"/>
<feature type="signal peptide" evidence="1">
    <location>
        <begin position="1"/>
        <end position="20"/>
    </location>
</feature>
<dbReference type="RefSeq" id="WP_088249323.1">
    <property type="nucleotide sequence ID" value="NZ_NHMK01000022.1"/>
</dbReference>
<name>A0A246BIH0_9DEIO</name>
<sequence>MKRYALFLIALTACTGPAQQASTTPTGERMTPAEQLHAALTARLQQSDFKQIDGGGPIGGVQSLYYVTTKSREEVLEILTPVIEPYTRDIPWTEDYGQYHIGLSLKDQPDMRFGIGISFVKPKTDTYKNQPDILKNYETDIVYTPPYEWNEP</sequence>
<proteinExistence type="predicted"/>
<dbReference type="EMBL" id="NHMK01000022">
    <property type="protein sequence ID" value="OWL94689.1"/>
    <property type="molecule type" value="Genomic_DNA"/>
</dbReference>
<comment type="caution">
    <text evidence="2">The sequence shown here is derived from an EMBL/GenBank/DDBJ whole genome shotgun (WGS) entry which is preliminary data.</text>
</comment>
<evidence type="ECO:0000256" key="1">
    <source>
        <dbReference type="SAM" id="SignalP"/>
    </source>
</evidence>
<evidence type="ECO:0000313" key="3">
    <source>
        <dbReference type="Proteomes" id="UP000197208"/>
    </source>
</evidence>
<dbReference type="Proteomes" id="UP000197208">
    <property type="component" value="Unassembled WGS sequence"/>
</dbReference>
<protein>
    <submittedName>
        <fullName evidence="2">Uncharacterized protein</fullName>
    </submittedName>
</protein>
<evidence type="ECO:0000313" key="2">
    <source>
        <dbReference type="EMBL" id="OWL94689.1"/>
    </source>
</evidence>
<accession>A0A246BIH0</accession>
<dbReference type="AlphaFoldDB" id="A0A246BIH0"/>
<feature type="chain" id="PRO_5013258616" evidence="1">
    <location>
        <begin position="21"/>
        <end position="152"/>
    </location>
</feature>
<keyword evidence="1" id="KW-0732">Signal</keyword>
<reference evidence="2 3" key="1">
    <citation type="submission" date="2017-05" db="EMBL/GenBank/DDBJ databases">
        <title>De novo genome assembly of Deniococcus indicus strain DR1.</title>
        <authorList>
            <person name="Chauhan D."/>
            <person name="Yennamalli R.M."/>
            <person name="Priyadarshini R."/>
        </authorList>
    </citation>
    <scope>NUCLEOTIDE SEQUENCE [LARGE SCALE GENOMIC DNA]</scope>
    <source>
        <strain evidence="2 3">DR1</strain>
    </source>
</reference>
<keyword evidence="3" id="KW-1185">Reference proteome</keyword>